<reference evidence="2" key="1">
    <citation type="submission" date="2009-07" db="EMBL/GenBank/DDBJ databases">
        <title>Complete genome sequence of Zobellia galactanivorans Dsij.</title>
        <authorList>
            <consortium name="Genoscope - CEA"/>
        </authorList>
    </citation>
    <scope>NUCLEOTIDE SEQUENCE [LARGE SCALE GENOMIC DNA]</scope>
    <source>
        <strain evidence="2">DSM 12802 / CCUG 47099 / CIP 106680 / NCIMB 13871 / Dsij</strain>
    </source>
</reference>
<dbReference type="AlphaFoldDB" id="G0L909"/>
<dbReference type="KEGG" id="zga:ZOBELLIA_224"/>
<evidence type="ECO:0000313" key="1">
    <source>
        <dbReference type="EMBL" id="CAZ94297.1"/>
    </source>
</evidence>
<proteinExistence type="predicted"/>
<reference evidence="1 2" key="2">
    <citation type="journal article" date="2012" name="Environ. Microbiol.">
        <title>Characterization of the first alginolytic operons in a marine bacterium: from their emergence in marine Flavobacteriia to their independent transfers to marine Proteobacteria and human gut Bacteroides.</title>
        <authorList>
            <person name="Thomas F."/>
            <person name="Barbeyron T."/>
            <person name="Tonon T."/>
            <person name="Genicot S."/>
            <person name="Czjzek M."/>
            <person name="Michel G."/>
        </authorList>
    </citation>
    <scope>NUCLEOTIDE SEQUENCE [LARGE SCALE GENOMIC DNA]</scope>
    <source>
        <strain evidence="2">DSM 12802 / CCUG 47099 / CIP 106680 / NCIMB 13871 / Dsij</strain>
    </source>
</reference>
<name>G0L909_ZOBGA</name>
<dbReference type="HOGENOM" id="CLU_3175084_0_0_10"/>
<organism evidence="1 2">
    <name type="scientific">Zobellia galactanivorans (strain DSM 12802 / CCUG 47099 / CIP 106680 / NCIMB 13871 / Dsij)</name>
    <dbReference type="NCBI Taxonomy" id="63186"/>
    <lineage>
        <taxon>Bacteria</taxon>
        <taxon>Pseudomonadati</taxon>
        <taxon>Bacteroidota</taxon>
        <taxon>Flavobacteriia</taxon>
        <taxon>Flavobacteriales</taxon>
        <taxon>Flavobacteriaceae</taxon>
        <taxon>Zobellia</taxon>
    </lineage>
</organism>
<keyword evidence="2" id="KW-1185">Reference proteome</keyword>
<gene>
    <name evidence="1" type="ordered locus">zobellia_224</name>
</gene>
<dbReference type="STRING" id="63186.ZOBELLIA_224"/>
<dbReference type="PATRIC" id="fig|63186.3.peg.225"/>
<accession>G0L909</accession>
<dbReference type="Proteomes" id="UP000008898">
    <property type="component" value="Chromosome"/>
</dbReference>
<sequence>MVFTADAFGYIIENRYNGQDIDTRNPTRNFDNIIVLINKKLANPEPE</sequence>
<evidence type="ECO:0000313" key="2">
    <source>
        <dbReference type="Proteomes" id="UP000008898"/>
    </source>
</evidence>
<dbReference type="EMBL" id="FP476056">
    <property type="protein sequence ID" value="CAZ94297.1"/>
    <property type="molecule type" value="Genomic_DNA"/>
</dbReference>
<protein>
    <submittedName>
        <fullName evidence="1">Uncharacterized protein</fullName>
    </submittedName>
</protein>